<feature type="non-terminal residue" evidence="8">
    <location>
        <position position="294"/>
    </location>
</feature>
<keyword evidence="6" id="KW-1133">Transmembrane helix</keyword>
<dbReference type="GO" id="GO:0016020">
    <property type="term" value="C:membrane"/>
    <property type="evidence" value="ECO:0007669"/>
    <property type="project" value="UniProtKB-SubCell"/>
</dbReference>
<dbReference type="FunFam" id="3.80.10.10:FF:000129">
    <property type="entry name" value="Leucine-rich repeat receptor-like kinase"/>
    <property type="match status" value="1"/>
</dbReference>
<dbReference type="AlphaFoldDB" id="A0A382DUM4"/>
<dbReference type="SUPFAM" id="SSF52058">
    <property type="entry name" value="L domain-like"/>
    <property type="match status" value="1"/>
</dbReference>
<evidence type="ECO:0000256" key="5">
    <source>
        <dbReference type="ARBA" id="ARBA00022737"/>
    </source>
</evidence>
<dbReference type="InterPro" id="IPR051716">
    <property type="entry name" value="Plant_RL_S/T_kinase"/>
</dbReference>
<reference evidence="8" key="1">
    <citation type="submission" date="2018-05" db="EMBL/GenBank/DDBJ databases">
        <authorList>
            <person name="Lanie J.A."/>
            <person name="Ng W.-L."/>
            <person name="Kazmierczak K.M."/>
            <person name="Andrzejewski T.M."/>
            <person name="Davidsen T.M."/>
            <person name="Wayne K.J."/>
            <person name="Tettelin H."/>
            <person name="Glass J.I."/>
            <person name="Rusch D."/>
            <person name="Podicherti R."/>
            <person name="Tsui H.-C.T."/>
            <person name="Winkler M.E."/>
        </authorList>
    </citation>
    <scope>NUCLEOTIDE SEQUENCE</scope>
</reference>
<dbReference type="InterPro" id="IPR025875">
    <property type="entry name" value="Leu-rich_rpt_4"/>
</dbReference>
<accession>A0A382DUM4</accession>
<evidence type="ECO:0000256" key="4">
    <source>
        <dbReference type="ARBA" id="ARBA00022729"/>
    </source>
</evidence>
<dbReference type="EMBL" id="UINC01040906">
    <property type="protein sequence ID" value="SVB41431.1"/>
    <property type="molecule type" value="Genomic_DNA"/>
</dbReference>
<keyword evidence="2" id="KW-0433">Leucine-rich repeat</keyword>
<dbReference type="Pfam" id="PF12799">
    <property type="entry name" value="LRR_4"/>
    <property type="match status" value="1"/>
</dbReference>
<proteinExistence type="predicted"/>
<evidence type="ECO:0000313" key="8">
    <source>
        <dbReference type="EMBL" id="SVB41431.1"/>
    </source>
</evidence>
<keyword evidence="3" id="KW-0812">Transmembrane</keyword>
<name>A0A382DUM4_9ZZZZ</name>
<comment type="subcellular location">
    <subcellularLocation>
        <location evidence="1">Membrane</location>
        <topology evidence="1">Single-pass membrane protein</topology>
    </subcellularLocation>
</comment>
<evidence type="ECO:0000256" key="1">
    <source>
        <dbReference type="ARBA" id="ARBA00004167"/>
    </source>
</evidence>
<sequence length="294" mass="33168">MIRTVKFFVLLITLISLGQGQCDEEEVELWGECYSINIISLNLTDSGLTGEIPHEIGNLTNLTSLVLRYNELTGPIPSEIGDLTQLINLDLRFNDLSGSIPAELWTLTNLEQLRIQKNQFTGSIPPEIGNLTELTHLYLYGNQFTGPLPSEIGDLTNVVKFHINNNQFTGLIPETICNISWIFFNPYRFDISGNQLVPPYPNCVSNFVEYQYSEDCESNYLFNGICTEQSDLDVLQIFIDNSSETINMEMDDNNNGLIEPIELGTQWWVDGRLAELNCNYDLANEFSLSDLGLS</sequence>
<dbReference type="Pfam" id="PF00560">
    <property type="entry name" value="LRR_1"/>
    <property type="match status" value="4"/>
</dbReference>
<keyword evidence="4" id="KW-0732">Signal</keyword>
<evidence type="ECO:0000256" key="3">
    <source>
        <dbReference type="ARBA" id="ARBA00022692"/>
    </source>
</evidence>
<dbReference type="InterPro" id="IPR001611">
    <property type="entry name" value="Leu-rich_rpt"/>
</dbReference>
<evidence type="ECO:0000256" key="7">
    <source>
        <dbReference type="ARBA" id="ARBA00023136"/>
    </source>
</evidence>
<dbReference type="InterPro" id="IPR032675">
    <property type="entry name" value="LRR_dom_sf"/>
</dbReference>
<dbReference type="Gene3D" id="3.80.10.10">
    <property type="entry name" value="Ribonuclease Inhibitor"/>
    <property type="match status" value="2"/>
</dbReference>
<organism evidence="8">
    <name type="scientific">marine metagenome</name>
    <dbReference type="NCBI Taxonomy" id="408172"/>
    <lineage>
        <taxon>unclassified sequences</taxon>
        <taxon>metagenomes</taxon>
        <taxon>ecological metagenomes</taxon>
    </lineage>
</organism>
<keyword evidence="5" id="KW-0677">Repeat</keyword>
<evidence type="ECO:0000256" key="6">
    <source>
        <dbReference type="ARBA" id="ARBA00022989"/>
    </source>
</evidence>
<dbReference type="FunFam" id="3.80.10.10:FF:000041">
    <property type="entry name" value="LRR receptor-like serine/threonine-protein kinase ERECTA"/>
    <property type="match status" value="1"/>
</dbReference>
<dbReference type="PANTHER" id="PTHR48053">
    <property type="entry name" value="LEUCINE RICH REPEAT FAMILY PROTEIN, EXPRESSED"/>
    <property type="match status" value="1"/>
</dbReference>
<keyword evidence="7" id="KW-0472">Membrane</keyword>
<protein>
    <submittedName>
        <fullName evidence="8">Uncharacterized protein</fullName>
    </submittedName>
</protein>
<evidence type="ECO:0000256" key="2">
    <source>
        <dbReference type="ARBA" id="ARBA00022614"/>
    </source>
</evidence>
<gene>
    <name evidence="8" type="ORF">METZ01_LOCUS194285</name>
</gene>
<dbReference type="PANTHER" id="PTHR48053:SF126">
    <property type="entry name" value="MDIS1-INTERACTING RECEPTOR LIKE KINASE 2-LIKE ISOFORM X1"/>
    <property type="match status" value="1"/>
</dbReference>